<reference evidence="3" key="1">
    <citation type="submission" date="2025-08" db="UniProtKB">
        <authorList>
            <consortium name="RefSeq"/>
        </authorList>
    </citation>
    <scope>IDENTIFICATION</scope>
</reference>
<dbReference type="Proteomes" id="UP000265300">
    <property type="component" value="Unplaced"/>
</dbReference>
<feature type="compositionally biased region" description="Pro residues" evidence="1">
    <location>
        <begin position="43"/>
        <end position="52"/>
    </location>
</feature>
<evidence type="ECO:0000313" key="3">
    <source>
        <dbReference type="RefSeq" id="XP_007452976.1"/>
    </source>
</evidence>
<dbReference type="InParanoid" id="A0A340WVD8"/>
<gene>
    <name evidence="3" type="primary">LOC103073212</name>
</gene>
<evidence type="ECO:0000313" key="2">
    <source>
        <dbReference type="Proteomes" id="UP000265300"/>
    </source>
</evidence>
<organism evidence="2 3">
    <name type="scientific">Lipotes vexillifer</name>
    <name type="common">Yangtze river dolphin</name>
    <dbReference type="NCBI Taxonomy" id="118797"/>
    <lineage>
        <taxon>Eukaryota</taxon>
        <taxon>Metazoa</taxon>
        <taxon>Chordata</taxon>
        <taxon>Craniata</taxon>
        <taxon>Vertebrata</taxon>
        <taxon>Euteleostomi</taxon>
        <taxon>Mammalia</taxon>
        <taxon>Eutheria</taxon>
        <taxon>Laurasiatheria</taxon>
        <taxon>Artiodactyla</taxon>
        <taxon>Whippomorpha</taxon>
        <taxon>Cetacea</taxon>
        <taxon>Odontoceti</taxon>
        <taxon>Lipotidae</taxon>
        <taxon>Lipotes</taxon>
    </lineage>
</organism>
<accession>A0A340WVD8</accession>
<sequence>MTFGAQPFYLSSKPASSCTAYYLSSRVTDDHPDSYLSSKKPSPATPVQPDPTPTLEGRQKGGPDPLVGRMRELRPREGGATPKITHQTWPYGSVQDVLPAPLAREDPPNQPWSPPVVGKPQASWRGGSRAPPHPQRPPGLARFPDDQESGCLSPSPLASGHVGPVTLGSLGAAFPPGQCGSQLPRDGGRERGSVCARHRSGLGARCPWSPAAASAPDPAPRPPAHAPQRPPALRPPTPGREDPHGLWRPRRRPPSGPPAGCSGAAGAEPPSSPWQPLAHRTAARSSPGHPETGEAGPAPNTMPGQPAAAKRSP</sequence>
<proteinExistence type="predicted"/>
<keyword evidence="2" id="KW-1185">Reference proteome</keyword>
<feature type="region of interest" description="Disordered" evidence="1">
    <location>
        <begin position="29"/>
        <end position="313"/>
    </location>
</feature>
<evidence type="ECO:0000256" key="1">
    <source>
        <dbReference type="SAM" id="MobiDB-lite"/>
    </source>
</evidence>
<feature type="compositionally biased region" description="Low complexity" evidence="1">
    <location>
        <begin position="258"/>
        <end position="269"/>
    </location>
</feature>
<protein>
    <submittedName>
        <fullName evidence="3">Basic proline-rich protein-like</fullName>
    </submittedName>
</protein>
<dbReference type="GeneID" id="103073212"/>
<dbReference type="KEGG" id="lve:103073212"/>
<dbReference type="RefSeq" id="XP_007452976.1">
    <property type="nucleotide sequence ID" value="XM_007452914.1"/>
</dbReference>
<feature type="compositionally biased region" description="Pro residues" evidence="1">
    <location>
        <begin position="217"/>
        <end position="238"/>
    </location>
</feature>
<feature type="compositionally biased region" description="Low complexity" evidence="1">
    <location>
        <begin position="204"/>
        <end position="216"/>
    </location>
</feature>
<name>A0A340WVD8_LIPVE</name>
<dbReference type="AlphaFoldDB" id="A0A340WVD8"/>